<dbReference type="AlphaFoldDB" id="A0A8J7H148"/>
<evidence type="ECO:0000256" key="1">
    <source>
        <dbReference type="SAM" id="Phobius"/>
    </source>
</evidence>
<feature type="transmembrane region" description="Helical" evidence="1">
    <location>
        <begin position="5"/>
        <end position="22"/>
    </location>
</feature>
<evidence type="ECO:0000313" key="3">
    <source>
        <dbReference type="Proteomes" id="UP000623269"/>
    </source>
</evidence>
<keyword evidence="1" id="KW-1133">Transmembrane helix</keyword>
<protein>
    <submittedName>
        <fullName evidence="2">Uncharacterized protein</fullName>
    </submittedName>
</protein>
<keyword evidence="3" id="KW-1185">Reference proteome</keyword>
<dbReference type="EMBL" id="JAEAGR010000002">
    <property type="protein sequence ID" value="MBH1939735.1"/>
    <property type="molecule type" value="Genomic_DNA"/>
</dbReference>
<sequence length="152" mass="17907">MKIKLWLKYLCYIVLIFAILFVEANITRKLSYVMSRTWDGKYGLYIVLVRMAFNVLLGLLLGIETLLKEVKREGKWNINLPKLILMGIPLFYFSFSYLFGYINIPFVQNVIAYPAFKLVLFENNLITILQLILGYVIITSLYKEEKRKVYDV</sequence>
<organism evidence="2 3">
    <name type="scientific">Mobilitalea sibirica</name>
    <dbReference type="NCBI Taxonomy" id="1462919"/>
    <lineage>
        <taxon>Bacteria</taxon>
        <taxon>Bacillati</taxon>
        <taxon>Bacillota</taxon>
        <taxon>Clostridia</taxon>
        <taxon>Lachnospirales</taxon>
        <taxon>Lachnospiraceae</taxon>
        <taxon>Mobilitalea</taxon>
    </lineage>
</organism>
<feature type="transmembrane region" description="Helical" evidence="1">
    <location>
        <begin position="42"/>
        <end position="63"/>
    </location>
</feature>
<evidence type="ECO:0000313" key="2">
    <source>
        <dbReference type="EMBL" id="MBH1939735.1"/>
    </source>
</evidence>
<keyword evidence="1" id="KW-0472">Membrane</keyword>
<dbReference type="Proteomes" id="UP000623269">
    <property type="component" value="Unassembled WGS sequence"/>
</dbReference>
<feature type="transmembrane region" description="Helical" evidence="1">
    <location>
        <begin position="83"/>
        <end position="104"/>
    </location>
</feature>
<name>A0A8J7H148_9FIRM</name>
<accession>A0A8J7H148</accession>
<comment type="caution">
    <text evidence="2">The sequence shown here is derived from an EMBL/GenBank/DDBJ whole genome shotgun (WGS) entry which is preliminary data.</text>
</comment>
<reference evidence="2" key="1">
    <citation type="submission" date="2020-12" db="EMBL/GenBank/DDBJ databases">
        <title>M. sibirica DSM 26468T genome.</title>
        <authorList>
            <person name="Thieme N."/>
            <person name="Rettenmaier R."/>
            <person name="Zverlov V."/>
            <person name="Liebl W."/>
        </authorList>
    </citation>
    <scope>NUCLEOTIDE SEQUENCE</scope>
    <source>
        <strain evidence="2">DSM 26468</strain>
    </source>
</reference>
<dbReference type="RefSeq" id="WP_197659968.1">
    <property type="nucleotide sequence ID" value="NZ_JAEAGR010000002.1"/>
</dbReference>
<proteinExistence type="predicted"/>
<gene>
    <name evidence="2" type="ORF">I5677_02355</name>
</gene>
<feature type="transmembrane region" description="Helical" evidence="1">
    <location>
        <begin position="124"/>
        <end position="142"/>
    </location>
</feature>
<keyword evidence="1" id="KW-0812">Transmembrane</keyword>